<keyword evidence="9" id="KW-0175">Coiled coil</keyword>
<dbReference type="SUPFAM" id="SSF103190">
    <property type="entry name" value="Sensory domain-like"/>
    <property type="match status" value="1"/>
</dbReference>
<evidence type="ECO:0000313" key="12">
    <source>
        <dbReference type="Proteomes" id="UP000681526"/>
    </source>
</evidence>
<reference evidence="11 12" key="1">
    <citation type="submission" date="2021-04" db="EMBL/GenBank/DDBJ databases">
        <authorList>
            <person name="Rakotoarivonina H."/>
        </authorList>
    </citation>
    <scope>NUCLEOTIDE SEQUENCE [LARGE SCALE GENOMIC DNA]</scope>
    <source>
        <strain evidence="11 12">XE</strain>
    </source>
</reference>
<evidence type="ECO:0000256" key="4">
    <source>
        <dbReference type="ARBA" id="ARBA00022692"/>
    </source>
</evidence>
<organism evidence="11 12">
    <name type="scientific">Thermobacillus xylanilyticus</name>
    <dbReference type="NCBI Taxonomy" id="76633"/>
    <lineage>
        <taxon>Bacteria</taxon>
        <taxon>Bacillati</taxon>
        <taxon>Bacillota</taxon>
        <taxon>Bacilli</taxon>
        <taxon>Bacillales</taxon>
        <taxon>Paenibacillaceae</taxon>
        <taxon>Thermobacillus</taxon>
    </lineage>
</organism>
<dbReference type="InterPro" id="IPR033479">
    <property type="entry name" value="dCache_1"/>
</dbReference>
<dbReference type="SUPFAM" id="SSF58104">
    <property type="entry name" value="Methyl-accepting chemotaxis protein (MCP) signaling domain"/>
    <property type="match status" value="1"/>
</dbReference>
<dbReference type="InterPro" id="IPR029151">
    <property type="entry name" value="Sensor-like_sf"/>
</dbReference>
<feature type="coiled-coil region" evidence="9">
    <location>
        <begin position="58"/>
        <end position="110"/>
    </location>
</feature>
<dbReference type="PANTHER" id="PTHR32089">
    <property type="entry name" value="METHYL-ACCEPTING CHEMOTAXIS PROTEIN MCPB"/>
    <property type="match status" value="1"/>
</dbReference>
<dbReference type="EMBL" id="CAJRAY010000083">
    <property type="protein sequence ID" value="CAG5091820.1"/>
    <property type="molecule type" value="Genomic_DNA"/>
</dbReference>
<dbReference type="InterPro" id="IPR004089">
    <property type="entry name" value="MCPsignal_dom"/>
</dbReference>
<dbReference type="Gene3D" id="1.10.287.950">
    <property type="entry name" value="Methyl-accepting chemotaxis protein"/>
    <property type="match status" value="1"/>
</dbReference>
<name>A0ABN7S3Z9_THEXY</name>
<evidence type="ECO:0000256" key="9">
    <source>
        <dbReference type="SAM" id="Coils"/>
    </source>
</evidence>
<evidence type="ECO:0000256" key="3">
    <source>
        <dbReference type="ARBA" id="ARBA00022500"/>
    </source>
</evidence>
<dbReference type="Gene3D" id="3.30.450.20">
    <property type="entry name" value="PAS domain"/>
    <property type="match status" value="1"/>
</dbReference>
<keyword evidence="3" id="KW-0145">Chemotaxis</keyword>
<dbReference type="RefSeq" id="WP_213485875.1">
    <property type="nucleotide sequence ID" value="NZ_CAJRAY010000083.1"/>
</dbReference>
<evidence type="ECO:0000256" key="1">
    <source>
        <dbReference type="ARBA" id="ARBA00004651"/>
    </source>
</evidence>
<sequence>MSPIRRWWNRAAIDPDKPSAFRSAEHEEKVSQLIHESLVISDRMQAAVEEVNLAALELSEIANRSRAQEERLRNLGRQAVDRIEETFAALQTVEARAEEIKDNMLRTSEQSREVSRVVVDVCRSLVNTDEVMNDLGRHNRTMEQRIDDLITQMSRIGEINASLQEIAAQTSLLALNASIEAAHAGEYGRGFAVVAQEIRKLAEQSHEALRRSGGIVGEIEEGVRQVVSSVREEKTAVQRGISEMTQTKARMDDIYARIARLDPIVSSAAQASTEQSALTAGVTTMLKEAADAMGLTVRSVDETLELTAEQRKQIAKLDRVREDLGRNSRALYAAIQEVGLRRESGASDLPIEPMIEWLASIAAQPSIRSLDEKVHASTLRALIEAKPEIEAIWSNRADGSFIFSFPEAGLLNARGREWWKRAMEGSTYTSEIYVSAITKRPCLTISMPISDGQGKPAGVIGIDIRLEQAGQARPRAAGG</sequence>
<keyword evidence="6" id="KW-0472">Membrane</keyword>
<evidence type="ECO:0000256" key="8">
    <source>
        <dbReference type="PROSITE-ProRule" id="PRU00284"/>
    </source>
</evidence>
<protein>
    <submittedName>
        <fullName evidence="11">Methyl-accepting chemotaxis protein</fullName>
    </submittedName>
</protein>
<evidence type="ECO:0000256" key="2">
    <source>
        <dbReference type="ARBA" id="ARBA00022475"/>
    </source>
</evidence>
<evidence type="ECO:0000256" key="7">
    <source>
        <dbReference type="ARBA" id="ARBA00023224"/>
    </source>
</evidence>
<dbReference type="PROSITE" id="PS50111">
    <property type="entry name" value="CHEMOTAXIS_TRANSDUC_2"/>
    <property type="match status" value="1"/>
</dbReference>
<evidence type="ECO:0000259" key="10">
    <source>
        <dbReference type="PROSITE" id="PS50111"/>
    </source>
</evidence>
<proteinExistence type="predicted"/>
<keyword evidence="7 8" id="KW-0807">Transducer</keyword>
<keyword evidence="12" id="KW-1185">Reference proteome</keyword>
<dbReference type="Pfam" id="PF02743">
    <property type="entry name" value="dCache_1"/>
    <property type="match status" value="1"/>
</dbReference>
<dbReference type="SMART" id="SM00283">
    <property type="entry name" value="MA"/>
    <property type="match status" value="1"/>
</dbReference>
<evidence type="ECO:0000256" key="5">
    <source>
        <dbReference type="ARBA" id="ARBA00022989"/>
    </source>
</evidence>
<dbReference type="Proteomes" id="UP000681526">
    <property type="component" value="Unassembled WGS sequence"/>
</dbReference>
<dbReference type="Pfam" id="PF00015">
    <property type="entry name" value="MCPsignal"/>
    <property type="match status" value="1"/>
</dbReference>
<dbReference type="CDD" id="cd18773">
    <property type="entry name" value="PDC1_HK_sensor"/>
    <property type="match status" value="1"/>
</dbReference>
<feature type="domain" description="Methyl-accepting transducer" evidence="10">
    <location>
        <begin position="54"/>
        <end position="290"/>
    </location>
</feature>
<comment type="caution">
    <text evidence="11">The sequence shown here is derived from an EMBL/GenBank/DDBJ whole genome shotgun (WGS) entry which is preliminary data.</text>
</comment>
<gene>
    <name evidence="11" type="primary">txxe 3373-Tar</name>
    <name evidence="11" type="ORF">TXXE_16565</name>
</gene>
<evidence type="ECO:0000256" key="6">
    <source>
        <dbReference type="ARBA" id="ARBA00023136"/>
    </source>
</evidence>
<keyword evidence="4" id="KW-0812">Transmembrane</keyword>
<comment type="subcellular location">
    <subcellularLocation>
        <location evidence="1">Cell membrane</location>
        <topology evidence="1">Multi-pass membrane protein</topology>
    </subcellularLocation>
</comment>
<keyword evidence="2" id="KW-1003">Cell membrane</keyword>
<keyword evidence="5" id="KW-1133">Transmembrane helix</keyword>
<evidence type="ECO:0000313" key="11">
    <source>
        <dbReference type="EMBL" id="CAG5091820.1"/>
    </source>
</evidence>
<dbReference type="PANTHER" id="PTHR32089:SF112">
    <property type="entry name" value="LYSOZYME-LIKE PROTEIN-RELATED"/>
    <property type="match status" value="1"/>
</dbReference>
<accession>A0ABN7S3Z9</accession>